<gene>
    <name evidence="2" type="ORF">BP6252_03907</name>
</gene>
<dbReference type="OrthoDB" id="2129688at2759"/>
<dbReference type="SUPFAM" id="SSF54695">
    <property type="entry name" value="POZ domain"/>
    <property type="match status" value="1"/>
</dbReference>
<evidence type="ECO:0000313" key="2">
    <source>
        <dbReference type="EMBL" id="RDW82795.1"/>
    </source>
</evidence>
<evidence type="ECO:0000313" key="3">
    <source>
        <dbReference type="Proteomes" id="UP000256645"/>
    </source>
</evidence>
<evidence type="ECO:0000259" key="1">
    <source>
        <dbReference type="PROSITE" id="PS50097"/>
    </source>
</evidence>
<keyword evidence="3" id="KW-1185">Reference proteome</keyword>
<protein>
    <recommendedName>
        <fullName evidence="1">BTB domain-containing protein</fullName>
    </recommendedName>
</protein>
<comment type="caution">
    <text evidence="2">The sequence shown here is derived from an EMBL/GenBank/DDBJ whole genome shotgun (WGS) entry which is preliminary data.</text>
</comment>
<proteinExistence type="predicted"/>
<name>A0A3D8S8V9_9HELO</name>
<dbReference type="EMBL" id="PDLM01000003">
    <property type="protein sequence ID" value="RDW82795.1"/>
    <property type="molecule type" value="Genomic_DNA"/>
</dbReference>
<dbReference type="AlphaFoldDB" id="A0A3D8S8V9"/>
<reference evidence="2 3" key="1">
    <citation type="journal article" date="2018" name="IMA Fungus">
        <title>IMA Genome-F 9: Draft genome sequence of Annulohypoxylon stygium, Aspergillus mulundensis, Berkeleyomyces basicola (syn. Thielaviopsis basicola), Ceratocystis smalleyi, two Cercospora beticola strains, Coleophoma cylindrospora, Fusarium fracticaudum, Phialophora cf. hyalina, and Morchella septimelata.</title>
        <authorList>
            <person name="Wingfield B.D."/>
            <person name="Bills G.F."/>
            <person name="Dong Y."/>
            <person name="Huang W."/>
            <person name="Nel W.J."/>
            <person name="Swalarsk-Parry B.S."/>
            <person name="Vaghefi N."/>
            <person name="Wilken P.M."/>
            <person name="An Z."/>
            <person name="de Beer Z.W."/>
            <person name="De Vos L."/>
            <person name="Chen L."/>
            <person name="Duong T.A."/>
            <person name="Gao Y."/>
            <person name="Hammerbacher A."/>
            <person name="Kikkert J.R."/>
            <person name="Li Y."/>
            <person name="Li H."/>
            <person name="Li K."/>
            <person name="Li Q."/>
            <person name="Liu X."/>
            <person name="Ma X."/>
            <person name="Naidoo K."/>
            <person name="Pethybridge S.J."/>
            <person name="Sun J."/>
            <person name="Steenkamp E.T."/>
            <person name="van der Nest M.A."/>
            <person name="van Wyk S."/>
            <person name="Wingfield M.J."/>
            <person name="Xiong C."/>
            <person name="Yue Q."/>
            <person name="Zhang X."/>
        </authorList>
    </citation>
    <scope>NUCLEOTIDE SEQUENCE [LARGE SCALE GENOMIC DNA]</scope>
    <source>
        <strain evidence="2 3">BP6252</strain>
    </source>
</reference>
<dbReference type="InterPro" id="IPR000210">
    <property type="entry name" value="BTB/POZ_dom"/>
</dbReference>
<dbReference type="PROSITE" id="PS50097">
    <property type="entry name" value="BTB"/>
    <property type="match status" value="1"/>
</dbReference>
<feature type="domain" description="BTB" evidence="1">
    <location>
        <begin position="25"/>
        <end position="132"/>
    </location>
</feature>
<dbReference type="Gene3D" id="3.30.710.10">
    <property type="entry name" value="Potassium Channel Kv1.1, Chain A"/>
    <property type="match status" value="1"/>
</dbReference>
<sequence length="352" mass="40508">MASPGGNGSIQAVRIHKFEWPGLEPDLRLEVFDSDEFHVHSTVMKLHSAFFRKFLNSPNKTADQSVPVQQGTFKYTWITDVDEDGSWALISNTSQLISKDKTYRLVKDRTQEIVVFGKLLRAIYHQNYTVDSASELERLTRMADYYLAIPALSFSLYAVLPGSHGLIFDLRSCSSTIIETARKLQNTVLFKECMVYVMNPWDCPRYLDETQSGKPLKNWNPALQKAFGAATIDIYQKIARFYQRLMDIRIKGGFSDFEIDVLQKLREEHDREIDNFPLPIFLQKVRDVCCTAQAPYDISNLDEFIDNLDHLLSSQLSLSPSSKAGCGLFEEYLLCIKIEDEFLPWDKEQIDW</sequence>
<dbReference type="InterPro" id="IPR011333">
    <property type="entry name" value="SKP1/BTB/POZ_sf"/>
</dbReference>
<dbReference type="Proteomes" id="UP000256645">
    <property type="component" value="Unassembled WGS sequence"/>
</dbReference>
<accession>A0A3D8S8V9</accession>
<organism evidence="2 3">
    <name type="scientific">Coleophoma cylindrospora</name>
    <dbReference type="NCBI Taxonomy" id="1849047"/>
    <lineage>
        <taxon>Eukaryota</taxon>
        <taxon>Fungi</taxon>
        <taxon>Dikarya</taxon>
        <taxon>Ascomycota</taxon>
        <taxon>Pezizomycotina</taxon>
        <taxon>Leotiomycetes</taxon>
        <taxon>Helotiales</taxon>
        <taxon>Dermateaceae</taxon>
        <taxon>Coleophoma</taxon>
    </lineage>
</organism>